<dbReference type="Proteomes" id="UP000187735">
    <property type="component" value="Chromosome"/>
</dbReference>
<proteinExistence type="predicted"/>
<gene>
    <name evidence="1" type="ORF">Fuma_04134</name>
</gene>
<dbReference type="KEGG" id="fmr:Fuma_04134"/>
<evidence type="ECO:0000313" key="1">
    <source>
        <dbReference type="EMBL" id="APZ94502.1"/>
    </source>
</evidence>
<sequence>MNAHEFIQAVKLRVIDAAADGVLKNLKTSHSRSSTIALQEISKWFNGLSNSDQRHVAKVVQMTAHSAAFGLFCVIDGVRVVESGPEKSEFRLMAISANGSETTLNPDDGEMLHDLLNALDVD</sequence>
<evidence type="ECO:0000313" key="2">
    <source>
        <dbReference type="Proteomes" id="UP000187735"/>
    </source>
</evidence>
<dbReference type="STRING" id="1891926.Fuma_04134"/>
<name>A0A1P8WKB8_9PLAN</name>
<dbReference type="OrthoDB" id="2942778at2"/>
<accession>A0A1P8WKB8</accession>
<dbReference type="EMBL" id="CP017641">
    <property type="protein sequence ID" value="APZ94502.1"/>
    <property type="molecule type" value="Genomic_DNA"/>
</dbReference>
<dbReference type="AlphaFoldDB" id="A0A1P8WKB8"/>
<keyword evidence="2" id="KW-1185">Reference proteome</keyword>
<organism evidence="1 2">
    <name type="scientific">Fuerstiella marisgermanici</name>
    <dbReference type="NCBI Taxonomy" id="1891926"/>
    <lineage>
        <taxon>Bacteria</taxon>
        <taxon>Pseudomonadati</taxon>
        <taxon>Planctomycetota</taxon>
        <taxon>Planctomycetia</taxon>
        <taxon>Planctomycetales</taxon>
        <taxon>Planctomycetaceae</taxon>
        <taxon>Fuerstiella</taxon>
    </lineage>
</organism>
<reference evidence="1 2" key="1">
    <citation type="journal article" date="2016" name="Front. Microbiol.">
        <title>Fuerstia marisgermanicae gen. nov., sp. nov., an Unusual Member of the Phylum Planctomycetes from the German Wadden Sea.</title>
        <authorList>
            <person name="Kohn T."/>
            <person name="Heuer A."/>
            <person name="Jogler M."/>
            <person name="Vollmers J."/>
            <person name="Boedeker C."/>
            <person name="Bunk B."/>
            <person name="Rast P."/>
            <person name="Borchert D."/>
            <person name="Glockner I."/>
            <person name="Freese H.M."/>
            <person name="Klenk H.P."/>
            <person name="Overmann J."/>
            <person name="Kaster A.K."/>
            <person name="Rohde M."/>
            <person name="Wiegand S."/>
            <person name="Jogler C."/>
        </authorList>
    </citation>
    <scope>NUCLEOTIDE SEQUENCE [LARGE SCALE GENOMIC DNA]</scope>
    <source>
        <strain evidence="1 2">NH11</strain>
    </source>
</reference>
<protein>
    <submittedName>
        <fullName evidence="1">Uncharacterized protein</fullName>
    </submittedName>
</protein>
<dbReference type="RefSeq" id="WP_077025794.1">
    <property type="nucleotide sequence ID" value="NZ_CP017641.1"/>
</dbReference>